<proteinExistence type="predicted"/>
<dbReference type="InParanoid" id="A0A251SH49"/>
<evidence type="ECO:0000256" key="3">
    <source>
        <dbReference type="ARBA" id="ARBA00023163"/>
    </source>
</evidence>
<feature type="domain" description="PB1" evidence="7">
    <location>
        <begin position="758"/>
        <end position="841"/>
    </location>
</feature>
<feature type="region of interest" description="Disordered" evidence="5">
    <location>
        <begin position="654"/>
        <end position="693"/>
    </location>
</feature>
<dbReference type="PROSITE" id="PS51745">
    <property type="entry name" value="PB1"/>
    <property type="match status" value="1"/>
</dbReference>
<reference evidence="8 10" key="1">
    <citation type="journal article" date="2017" name="Nature">
        <title>The sunflower genome provides insights into oil metabolism, flowering and Asterid evolution.</title>
        <authorList>
            <person name="Badouin H."/>
            <person name="Gouzy J."/>
            <person name="Grassa C.J."/>
            <person name="Murat F."/>
            <person name="Staton S.E."/>
            <person name="Cottret L."/>
            <person name="Lelandais-Briere C."/>
            <person name="Owens G.L."/>
            <person name="Carrere S."/>
            <person name="Mayjonade B."/>
            <person name="Legrand L."/>
            <person name="Gill N."/>
            <person name="Kane N.C."/>
            <person name="Bowers J.E."/>
            <person name="Hubner S."/>
            <person name="Bellec A."/>
            <person name="Berard A."/>
            <person name="Berges H."/>
            <person name="Blanchet N."/>
            <person name="Boniface M.C."/>
            <person name="Brunel D."/>
            <person name="Catrice O."/>
            <person name="Chaidir N."/>
            <person name="Claudel C."/>
            <person name="Donnadieu C."/>
            <person name="Faraut T."/>
            <person name="Fievet G."/>
            <person name="Helmstetter N."/>
            <person name="King M."/>
            <person name="Knapp S.J."/>
            <person name="Lai Z."/>
            <person name="Le Paslier M.C."/>
            <person name="Lippi Y."/>
            <person name="Lorenzon L."/>
            <person name="Mandel J.R."/>
            <person name="Marage G."/>
            <person name="Marchand G."/>
            <person name="Marquand E."/>
            <person name="Bret-Mestries E."/>
            <person name="Morien E."/>
            <person name="Nambeesan S."/>
            <person name="Nguyen T."/>
            <person name="Pegot-Espagnet P."/>
            <person name="Pouilly N."/>
            <person name="Raftis F."/>
            <person name="Sallet E."/>
            <person name="Schiex T."/>
            <person name="Thomas J."/>
            <person name="Vandecasteele C."/>
            <person name="Vares D."/>
            <person name="Vear F."/>
            <person name="Vautrin S."/>
            <person name="Crespi M."/>
            <person name="Mangin B."/>
            <person name="Burke J.M."/>
            <person name="Salse J."/>
            <person name="Munos S."/>
            <person name="Vincourt P."/>
            <person name="Rieseberg L.H."/>
            <person name="Langlade N.B."/>
        </authorList>
    </citation>
    <scope>NUCLEOTIDE SEQUENCE [LARGE SCALE GENOMIC DNA]</scope>
    <source>
        <strain evidence="10">cv. SF193</strain>
        <tissue evidence="8">Leaves</tissue>
    </source>
</reference>
<reference evidence="9" key="2">
    <citation type="submission" date="2017-02" db="EMBL/GenBank/DDBJ databases">
        <title>Sunflower complete genome.</title>
        <authorList>
            <person name="Langlade N."/>
            <person name="Munos S."/>
        </authorList>
    </citation>
    <scope>NUCLEOTIDE SEQUENCE [LARGE SCALE GENOMIC DNA]</scope>
    <source>
        <tissue evidence="9">Leaves</tissue>
    </source>
</reference>
<gene>
    <name evidence="9" type="ORF">HannXRQ_Chr14g0427451</name>
    <name evidence="8" type="ORF">HanXRQr2_Chr14g0620991</name>
</gene>
<evidence type="ECO:0000256" key="4">
    <source>
        <dbReference type="ARBA" id="ARBA00023242"/>
    </source>
</evidence>
<dbReference type="PANTHER" id="PTHR32002:SF44">
    <property type="entry name" value="PROTEIN NLP4"/>
    <property type="match status" value="1"/>
</dbReference>
<keyword evidence="2" id="KW-0238">DNA-binding</keyword>
<reference evidence="8" key="3">
    <citation type="submission" date="2020-06" db="EMBL/GenBank/DDBJ databases">
        <title>Helianthus annuus Genome sequencing and assembly Release 2.</title>
        <authorList>
            <person name="Gouzy J."/>
            <person name="Langlade N."/>
            <person name="Munos S."/>
        </authorList>
    </citation>
    <scope>NUCLEOTIDE SEQUENCE</scope>
    <source>
        <tissue evidence="8">Leaves</tissue>
    </source>
</reference>
<keyword evidence="10" id="KW-1185">Reference proteome</keyword>
<feature type="region of interest" description="Disordered" evidence="5">
    <location>
        <begin position="512"/>
        <end position="545"/>
    </location>
</feature>
<keyword evidence="1" id="KW-0805">Transcription regulation</keyword>
<dbReference type="PROSITE" id="PS51519">
    <property type="entry name" value="RWP_RK"/>
    <property type="match status" value="1"/>
</dbReference>
<dbReference type="InterPro" id="IPR003035">
    <property type="entry name" value="RWP-RK_dom"/>
</dbReference>
<feature type="domain" description="RWP-RK" evidence="6">
    <location>
        <begin position="528"/>
        <end position="615"/>
    </location>
</feature>
<dbReference type="OMA" id="SESSMFF"/>
<evidence type="ECO:0000259" key="7">
    <source>
        <dbReference type="PROSITE" id="PS51745"/>
    </source>
</evidence>
<dbReference type="Pfam" id="PF02042">
    <property type="entry name" value="RWP-RK"/>
    <property type="match status" value="1"/>
</dbReference>
<dbReference type="GO" id="GO:0003700">
    <property type="term" value="F:DNA-binding transcription factor activity"/>
    <property type="evidence" value="ECO:0007669"/>
    <property type="project" value="InterPro"/>
</dbReference>
<evidence type="ECO:0000256" key="1">
    <source>
        <dbReference type="ARBA" id="ARBA00023015"/>
    </source>
</evidence>
<dbReference type="AlphaFoldDB" id="A0A251SH49"/>
<feature type="compositionally biased region" description="Polar residues" evidence="5">
    <location>
        <begin position="518"/>
        <end position="529"/>
    </location>
</feature>
<evidence type="ECO:0000313" key="8">
    <source>
        <dbReference type="EMBL" id="KAF5767151.1"/>
    </source>
</evidence>
<feature type="region of interest" description="Disordered" evidence="5">
    <location>
        <begin position="712"/>
        <end position="732"/>
    </location>
</feature>
<dbReference type="EMBL" id="MNCJ02000329">
    <property type="protein sequence ID" value="KAF5767151.1"/>
    <property type="molecule type" value="Genomic_DNA"/>
</dbReference>
<dbReference type="CDD" id="cd06407">
    <property type="entry name" value="PB1_NLP"/>
    <property type="match status" value="1"/>
</dbReference>
<dbReference type="FunCoup" id="A0A251SH49">
    <property type="interactions" value="1790"/>
</dbReference>
<keyword evidence="3" id="KW-0804">Transcription</keyword>
<accession>A0A251SH49</accession>
<feature type="compositionally biased region" description="Low complexity" evidence="5">
    <location>
        <begin position="657"/>
        <end position="676"/>
    </location>
</feature>
<dbReference type="GO" id="GO:0003677">
    <property type="term" value="F:DNA binding"/>
    <property type="evidence" value="ECO:0007669"/>
    <property type="project" value="UniProtKB-KW"/>
</dbReference>
<evidence type="ECO:0000259" key="6">
    <source>
        <dbReference type="PROSITE" id="PS51519"/>
    </source>
</evidence>
<dbReference type="InterPro" id="IPR055081">
    <property type="entry name" value="NLP1-9_GAF"/>
</dbReference>
<dbReference type="Gramene" id="mRNA:HanXRQr2_Chr14g0620991">
    <property type="protein sequence ID" value="mRNA:HanXRQr2_Chr14g0620991"/>
    <property type="gene ID" value="HanXRQr2_Chr14g0620991"/>
</dbReference>
<evidence type="ECO:0000256" key="2">
    <source>
        <dbReference type="ARBA" id="ARBA00023125"/>
    </source>
</evidence>
<keyword evidence="4" id="KW-0539">Nucleus</keyword>
<organism evidence="9 10">
    <name type="scientific">Helianthus annuus</name>
    <name type="common">Common sunflower</name>
    <dbReference type="NCBI Taxonomy" id="4232"/>
    <lineage>
        <taxon>Eukaryota</taxon>
        <taxon>Viridiplantae</taxon>
        <taxon>Streptophyta</taxon>
        <taxon>Embryophyta</taxon>
        <taxon>Tracheophyta</taxon>
        <taxon>Spermatophyta</taxon>
        <taxon>Magnoliopsida</taxon>
        <taxon>eudicotyledons</taxon>
        <taxon>Gunneridae</taxon>
        <taxon>Pentapetalae</taxon>
        <taxon>asterids</taxon>
        <taxon>campanulids</taxon>
        <taxon>Asterales</taxon>
        <taxon>Asteraceae</taxon>
        <taxon>Asteroideae</taxon>
        <taxon>Heliantheae alliance</taxon>
        <taxon>Heliantheae</taxon>
        <taxon>Helianthus</taxon>
    </lineage>
</organism>
<dbReference type="Proteomes" id="UP000215914">
    <property type="component" value="Chromosome 14"/>
</dbReference>
<feature type="compositionally biased region" description="Basic and acidic residues" evidence="5">
    <location>
        <begin position="531"/>
        <end position="545"/>
    </location>
</feature>
<dbReference type="Pfam" id="PF00564">
    <property type="entry name" value="PB1"/>
    <property type="match status" value="1"/>
</dbReference>
<evidence type="ECO:0000256" key="5">
    <source>
        <dbReference type="SAM" id="MobiDB-lite"/>
    </source>
</evidence>
<dbReference type="PANTHER" id="PTHR32002">
    <property type="entry name" value="PROTEIN NLP8"/>
    <property type="match status" value="1"/>
</dbReference>
<evidence type="ECO:0000313" key="10">
    <source>
        <dbReference type="Proteomes" id="UP000215914"/>
    </source>
</evidence>
<dbReference type="EMBL" id="CM007903">
    <property type="protein sequence ID" value="OTF96790.1"/>
    <property type="molecule type" value="Genomic_DNA"/>
</dbReference>
<dbReference type="Pfam" id="PF22922">
    <property type="entry name" value="GAF_NLP"/>
    <property type="match status" value="2"/>
</dbReference>
<name>A0A251SH49_HELAN</name>
<protein>
    <submittedName>
        <fullName evidence="9">Putative plant regulator RWP-RK family protein</fullName>
    </submittedName>
    <submittedName>
        <fullName evidence="8">Transcription factor Nin-like family</fullName>
    </submittedName>
</protein>
<dbReference type="OrthoDB" id="6270329at2759"/>
<dbReference type="SUPFAM" id="SSF54277">
    <property type="entry name" value="CAD &amp; PB1 domains"/>
    <property type="match status" value="1"/>
</dbReference>
<dbReference type="InterPro" id="IPR053793">
    <property type="entry name" value="PB1-like"/>
</dbReference>
<dbReference type="Gene3D" id="3.10.20.90">
    <property type="entry name" value="Phosphatidylinositol 3-kinase Catalytic Subunit, Chain A, domain 1"/>
    <property type="match status" value="1"/>
</dbReference>
<sequence>MDDSVFPPNNMFGVPSESMMDYDYMDELLLDGCWLQATDGSEFINNNNNNPVFDPSFIWPAALEFNNTDHIPEDDVQAERAKSSFLKNLSVSQSQNQTQDGILTTTHVSDSTGFHNQSETSQRWWIPPSVNIGVKERLLYAIEHIKHSSVHKNALIQIWLPENREGKKVLSTTDHLFSLGSDSPQLSNYRNISENYHFPAESDTKDIVGLPGRVFMGKVPEWTPDVRFFKTEEYPRVVHAKQYDVRGSVAVPIFDQDRQSCLGVIEVVMTTQKSNYTPEIDGVCKALEAVDLRSSESSNAQKIKVTDGMYQAALPEIHEILKSACKTHNLPLAQTWVPCIQQGKDGCRHSDTNLIHCISTVDRACYVHDTRFKDFQEACSEHHLLKGQGPVGRAFTTNQPSYFPDVTSMTKTEYPLSHHARVFGLCGVVAIRLRSTFTGNVDYVLEFFLPVDCRDQEQQTSLLNSLSVIIQKVCRSLRTVTDQELLEESSVVVPSTVEVKVEEILTEKPMDFVRKQQNDTGSGEGSSVNDGIKRPERRRGGPKSEKTISLEMLRQYFAGSLKDAAKNLGVCPTTLKRICRQHGIQRWPSRKIKKVGHSLQKIQLVMDSVHGASGSFQIESFYSNFPALASPDPNTSSLSPSKFIMIDSKAGDGVTKSLSPSCSQTSSSGQSSSSGNPPYPYPNPRTPTGEDTCNNVLKRARSDADLHVSLYSQDQDQDQDQEPEQKVFNRSRSHKLLTELPTAPMIPPNSGNARDESILRVKVAFGEEKIRFRLQNDWGFDRLLQEIAKRFSVNDIKEFHLKYFDDDSEWVLLTCDADLEECIDVYRSCKSGTIKLALLEPQYLGGGSFGSNATL</sequence>
<dbReference type="SMART" id="SM00666">
    <property type="entry name" value="PB1"/>
    <property type="match status" value="1"/>
</dbReference>
<dbReference type="InterPro" id="IPR000270">
    <property type="entry name" value="PB1_dom"/>
</dbReference>
<dbReference type="InterPro" id="IPR034891">
    <property type="entry name" value="PB1_NLP"/>
</dbReference>
<evidence type="ECO:0000313" key="9">
    <source>
        <dbReference type="EMBL" id="OTF96790.1"/>
    </source>
</evidence>
<dbReference type="InterPro" id="IPR045012">
    <property type="entry name" value="NLP"/>
</dbReference>